<protein>
    <submittedName>
        <fullName evidence="2">Cation efflux system protein CusF</fullName>
    </submittedName>
</protein>
<feature type="signal peptide" evidence="1">
    <location>
        <begin position="1"/>
        <end position="22"/>
    </location>
</feature>
<reference evidence="2 3" key="1">
    <citation type="submission" date="2020-11" db="EMBL/GenBank/DDBJ databases">
        <title>Enhanced detection system for hospital associated transmission using whole genome sequencing surveillance.</title>
        <authorList>
            <person name="Harrison L.H."/>
            <person name="Van Tyne D."/>
            <person name="Marsh J.W."/>
            <person name="Griffith M.P."/>
            <person name="Snyder D.J."/>
            <person name="Cooper V.S."/>
            <person name="Mustapha M."/>
        </authorList>
    </citation>
    <scope>NUCLEOTIDE SEQUENCE [LARGE SCALE GENOMIC DNA]</scope>
    <source>
        <strain evidence="2 3">CB00117</strain>
    </source>
</reference>
<dbReference type="RefSeq" id="WP_060568962.1">
    <property type="nucleotide sequence ID" value="NZ_JADVNU010000001.1"/>
</dbReference>
<keyword evidence="3" id="KW-1185">Reference proteome</keyword>
<dbReference type="Gene3D" id="2.40.50.320">
    <property type="entry name" value="Copper binding periplasmic protein CusF"/>
    <property type="match status" value="1"/>
</dbReference>
<organism evidence="2 3">
    <name type="scientific">Citrobacter sedlakii</name>
    <dbReference type="NCBI Taxonomy" id="67826"/>
    <lineage>
        <taxon>Bacteria</taxon>
        <taxon>Pseudomonadati</taxon>
        <taxon>Pseudomonadota</taxon>
        <taxon>Gammaproteobacteria</taxon>
        <taxon>Enterobacterales</taxon>
        <taxon>Enterobacteriaceae</taxon>
        <taxon>Citrobacter</taxon>
        <taxon>Citrobacter freundii complex</taxon>
    </lineage>
</organism>
<comment type="caution">
    <text evidence="2">The sequence shown here is derived from an EMBL/GenBank/DDBJ whole genome shotgun (WGS) entry which is preliminary data.</text>
</comment>
<sequence length="110" mass="11922">MNNLFKAVVVTVFSVLAAHVQASEHHHDGMIAAEHSPVVSATGVVKAIDGESKKVTIAHEPIPALNWPAMTMRFTLTPQTQLNGITPGDSVTFHFVQQGNLSLLQDIKRQ</sequence>
<accession>A0ABS0ZN07</accession>
<proteinExistence type="predicted"/>
<evidence type="ECO:0000256" key="1">
    <source>
        <dbReference type="SAM" id="SignalP"/>
    </source>
</evidence>
<keyword evidence="1" id="KW-0732">Signal</keyword>
<dbReference type="Pfam" id="PF11604">
    <property type="entry name" value="CusF_Ec"/>
    <property type="match status" value="1"/>
</dbReference>
<dbReference type="NCBIfam" id="NF007348">
    <property type="entry name" value="PRK09838.1"/>
    <property type="match status" value="1"/>
</dbReference>
<dbReference type="Proteomes" id="UP000746649">
    <property type="component" value="Unassembled WGS sequence"/>
</dbReference>
<evidence type="ECO:0000313" key="2">
    <source>
        <dbReference type="EMBL" id="MBJ8380216.1"/>
    </source>
</evidence>
<dbReference type="InterPro" id="IPR042230">
    <property type="entry name" value="CusF_sf"/>
</dbReference>
<dbReference type="InterPro" id="IPR021647">
    <property type="entry name" value="CusF_Ec"/>
</dbReference>
<dbReference type="EMBL" id="JADWND010000002">
    <property type="protein sequence ID" value="MBJ8380216.1"/>
    <property type="molecule type" value="Genomic_DNA"/>
</dbReference>
<feature type="chain" id="PRO_5047131713" evidence="1">
    <location>
        <begin position="23"/>
        <end position="110"/>
    </location>
</feature>
<evidence type="ECO:0000313" key="3">
    <source>
        <dbReference type="Proteomes" id="UP000746649"/>
    </source>
</evidence>
<name>A0ABS0ZN07_9ENTR</name>
<gene>
    <name evidence="2" type="primary">cusF</name>
    <name evidence="2" type="ORF">I6M88_04370</name>
</gene>